<gene>
    <name evidence="2" type="ORF">BC659_3220</name>
</gene>
<dbReference type="RefSeq" id="WP_133475781.1">
    <property type="nucleotide sequence ID" value="NZ_SNWP01000015.1"/>
</dbReference>
<dbReference type="Pfam" id="PF10091">
    <property type="entry name" value="Glycoamylase"/>
    <property type="match status" value="1"/>
</dbReference>
<dbReference type="Proteomes" id="UP000295741">
    <property type="component" value="Unassembled WGS sequence"/>
</dbReference>
<feature type="domain" description="Glycoamylase-like" evidence="1">
    <location>
        <begin position="226"/>
        <end position="448"/>
    </location>
</feature>
<dbReference type="InterPro" id="IPR016883">
    <property type="entry name" value="UCP028431"/>
</dbReference>
<dbReference type="OrthoDB" id="5937621at2"/>
<dbReference type="PIRSF" id="PIRSF028431">
    <property type="entry name" value="UCP028431"/>
    <property type="match status" value="1"/>
</dbReference>
<accession>A0A4R6IN92</accession>
<reference evidence="2 3" key="1">
    <citation type="submission" date="2019-03" db="EMBL/GenBank/DDBJ databases">
        <title>Genomic Encyclopedia of Archaeal and Bacterial Type Strains, Phase II (KMG-II): from individual species to whole genera.</title>
        <authorList>
            <person name="Goeker M."/>
        </authorList>
    </citation>
    <scope>NUCLEOTIDE SEQUENCE [LARGE SCALE GENOMIC DNA]</scope>
    <source>
        <strain evidence="2 3">DSM 28323</strain>
    </source>
</reference>
<dbReference type="EMBL" id="SNWP01000015">
    <property type="protein sequence ID" value="TDO23607.1"/>
    <property type="molecule type" value="Genomic_DNA"/>
</dbReference>
<name>A0A4R6IN92_9BACT</name>
<sequence>MHFDHRTLLATHIRLLVPCFFLLLVACKPTAQQKLSSVNETVTFASAEDEKIFTEVERATFQYFWDGAEPTSGLARERFHNDNIYPQNDKHIVTSGGGGFGVMAILVGIERNFISRSEGYQRLQKIVSFLELADRFHGAWPHWWNGETGKVQPFSRYDDGGDLVESSFMIQGLLCVRQYFKDGNPEEKALAERIDKLWKEVEFDWYRNGKNVLYWHWSPNHEWRMNFPVRGYNECQIMYILAASSPTHGVPAEVYHEGWAQNGAINNNPSGYKNIQLQMHHQGDATESGPLFWAHYSYLGLDPRGLKDKYADYGKENINHALIHYNWCVENPKKFKGYGPDSWGLTSSYSVKGYAGHAPGMKRDIGVISPTAALSSFPYTPKESMAAMKNWYLNKKDKLWGPFGFYDAFSETENWYLPRYLAIDQGPIVVMMENYRSGLLWKLFMSCPEIQTGLKKLGFESPYLK</sequence>
<comment type="caution">
    <text evidence="2">The sequence shown here is derived from an EMBL/GenBank/DDBJ whole genome shotgun (WGS) entry which is preliminary data.</text>
</comment>
<dbReference type="InterPro" id="IPR019282">
    <property type="entry name" value="Glycoamylase-like_cons_dom"/>
</dbReference>
<evidence type="ECO:0000313" key="3">
    <source>
        <dbReference type="Proteomes" id="UP000295741"/>
    </source>
</evidence>
<dbReference type="AlphaFoldDB" id="A0A4R6IN92"/>
<proteinExistence type="predicted"/>
<organism evidence="2 3">
    <name type="scientific">Sediminibacterium goheungense</name>
    <dbReference type="NCBI Taxonomy" id="1086393"/>
    <lineage>
        <taxon>Bacteria</taxon>
        <taxon>Pseudomonadati</taxon>
        <taxon>Bacteroidota</taxon>
        <taxon>Chitinophagia</taxon>
        <taxon>Chitinophagales</taxon>
        <taxon>Chitinophagaceae</taxon>
        <taxon>Sediminibacterium</taxon>
    </lineage>
</organism>
<protein>
    <recommendedName>
        <fullName evidence="1">Glycoamylase-like domain-containing protein</fullName>
    </recommendedName>
</protein>
<keyword evidence="3" id="KW-1185">Reference proteome</keyword>
<dbReference type="PROSITE" id="PS51257">
    <property type="entry name" value="PROKAR_LIPOPROTEIN"/>
    <property type="match status" value="1"/>
</dbReference>
<evidence type="ECO:0000259" key="1">
    <source>
        <dbReference type="Pfam" id="PF10091"/>
    </source>
</evidence>
<evidence type="ECO:0000313" key="2">
    <source>
        <dbReference type="EMBL" id="TDO23607.1"/>
    </source>
</evidence>
<dbReference type="Gene3D" id="1.50.10.140">
    <property type="match status" value="1"/>
</dbReference>